<evidence type="ECO:0000313" key="2">
    <source>
        <dbReference type="Proteomes" id="UP000474024"/>
    </source>
</evidence>
<gene>
    <name evidence="1" type="ORF">FYJ75_08945</name>
</gene>
<sequence length="72" mass="7771">MARYVEGKEGQKVGITILSASFSVSEGRNHSKWKHFEQRGRSADNVCVSDGILSPGIRADRPVPAGTAIMGR</sequence>
<proteinExistence type="predicted"/>
<dbReference type="EMBL" id="VUNI01000014">
    <property type="protein sequence ID" value="MST75152.1"/>
    <property type="molecule type" value="Genomic_DNA"/>
</dbReference>
<accession>A0A6L5YT72</accession>
<organism evidence="1 2">
    <name type="scientific">Roseburia porci</name>
    <dbReference type="NCBI Taxonomy" id="2605790"/>
    <lineage>
        <taxon>Bacteria</taxon>
        <taxon>Bacillati</taxon>
        <taxon>Bacillota</taxon>
        <taxon>Clostridia</taxon>
        <taxon>Lachnospirales</taxon>
        <taxon>Lachnospiraceae</taxon>
        <taxon>Roseburia</taxon>
    </lineage>
</organism>
<comment type="caution">
    <text evidence="1">The sequence shown here is derived from an EMBL/GenBank/DDBJ whole genome shotgun (WGS) entry which is preliminary data.</text>
</comment>
<dbReference type="Proteomes" id="UP000474024">
    <property type="component" value="Unassembled WGS sequence"/>
</dbReference>
<dbReference type="AlphaFoldDB" id="A0A6L5YT72"/>
<name>A0A6L5YT72_9FIRM</name>
<protein>
    <submittedName>
        <fullName evidence="1">Uncharacterized protein</fullName>
    </submittedName>
</protein>
<keyword evidence="2" id="KW-1185">Reference proteome</keyword>
<evidence type="ECO:0000313" key="1">
    <source>
        <dbReference type="EMBL" id="MST75152.1"/>
    </source>
</evidence>
<reference evidence="1 2" key="1">
    <citation type="submission" date="2019-08" db="EMBL/GenBank/DDBJ databases">
        <title>In-depth cultivation of the pig gut microbiome towards novel bacterial diversity and tailored functional studies.</title>
        <authorList>
            <person name="Wylensek D."/>
            <person name="Hitch T.C.A."/>
            <person name="Clavel T."/>
        </authorList>
    </citation>
    <scope>NUCLEOTIDE SEQUENCE [LARGE SCALE GENOMIC DNA]</scope>
    <source>
        <strain evidence="1 2">MUC/MUC-530-WT-4D</strain>
    </source>
</reference>